<evidence type="ECO:0000313" key="3">
    <source>
        <dbReference type="Proteomes" id="UP000703269"/>
    </source>
</evidence>
<dbReference type="Proteomes" id="UP000703269">
    <property type="component" value="Unassembled WGS sequence"/>
</dbReference>
<dbReference type="EMBL" id="BPQB01000036">
    <property type="protein sequence ID" value="GJE93952.1"/>
    <property type="molecule type" value="Genomic_DNA"/>
</dbReference>
<proteinExistence type="predicted"/>
<evidence type="ECO:0000313" key="2">
    <source>
        <dbReference type="EMBL" id="GJE93952.1"/>
    </source>
</evidence>
<feature type="region of interest" description="Disordered" evidence="1">
    <location>
        <begin position="1"/>
        <end position="25"/>
    </location>
</feature>
<protein>
    <submittedName>
        <fullName evidence="2">Uncharacterized protein</fullName>
    </submittedName>
</protein>
<gene>
    <name evidence="2" type="ORF">PsYK624_101180</name>
</gene>
<feature type="compositionally biased region" description="Polar residues" evidence="1">
    <location>
        <begin position="13"/>
        <end position="25"/>
    </location>
</feature>
<reference evidence="2 3" key="1">
    <citation type="submission" date="2021-08" db="EMBL/GenBank/DDBJ databases">
        <title>Draft Genome Sequence of Phanerochaete sordida strain YK-624.</title>
        <authorList>
            <person name="Mori T."/>
            <person name="Dohra H."/>
            <person name="Suzuki T."/>
            <person name="Kawagishi H."/>
            <person name="Hirai H."/>
        </authorList>
    </citation>
    <scope>NUCLEOTIDE SEQUENCE [LARGE SCALE GENOMIC DNA]</scope>
    <source>
        <strain evidence="2 3">YK-624</strain>
    </source>
</reference>
<comment type="caution">
    <text evidence="2">The sequence shown here is derived from an EMBL/GenBank/DDBJ whole genome shotgun (WGS) entry which is preliminary data.</text>
</comment>
<accession>A0A9P3GE02</accession>
<organism evidence="2 3">
    <name type="scientific">Phanerochaete sordida</name>
    <dbReference type="NCBI Taxonomy" id="48140"/>
    <lineage>
        <taxon>Eukaryota</taxon>
        <taxon>Fungi</taxon>
        <taxon>Dikarya</taxon>
        <taxon>Basidiomycota</taxon>
        <taxon>Agaricomycotina</taxon>
        <taxon>Agaricomycetes</taxon>
        <taxon>Polyporales</taxon>
        <taxon>Phanerochaetaceae</taxon>
        <taxon>Phanerochaete</taxon>
    </lineage>
</organism>
<evidence type="ECO:0000256" key="1">
    <source>
        <dbReference type="SAM" id="MobiDB-lite"/>
    </source>
</evidence>
<keyword evidence="3" id="KW-1185">Reference proteome</keyword>
<dbReference type="AlphaFoldDB" id="A0A9P3GE02"/>
<sequence>MQEDDLQPLANEAGSSTLTPRGTYRSQRTARLGPALWYASQSPYFQTILQHNNIPVSGALNAPLRSGSFKLRWAPESGHAYSP</sequence>
<name>A0A9P3GE02_9APHY</name>